<name>A0A6H1UE03_9GAMM</name>
<evidence type="ECO:0000256" key="1">
    <source>
        <dbReference type="SAM" id="Coils"/>
    </source>
</evidence>
<keyword evidence="2" id="KW-0472">Membrane</keyword>
<dbReference type="KEGG" id="fes:HER31_10870"/>
<keyword evidence="4" id="KW-1185">Reference proteome</keyword>
<evidence type="ECO:0000256" key="2">
    <source>
        <dbReference type="SAM" id="Phobius"/>
    </source>
</evidence>
<proteinExistence type="predicted"/>
<evidence type="ECO:0000313" key="3">
    <source>
        <dbReference type="EMBL" id="QIZ77337.1"/>
    </source>
</evidence>
<dbReference type="Proteomes" id="UP000501602">
    <property type="component" value="Chromosome"/>
</dbReference>
<dbReference type="AlphaFoldDB" id="A0A6H1UE03"/>
<sequence>MKATHTNWTTQWLPLLTAGLSIVTLLTMVWAVDKHLYAQELQQHNSSLSQQLEQQQQQQRQLVAKAESLLAQKQVLQHQLTQLRLHGNPVQIERTEQGLAVMQQVDGGIQIVAPQ</sequence>
<protein>
    <submittedName>
        <fullName evidence="3">Uncharacterized protein</fullName>
    </submittedName>
</protein>
<keyword evidence="1" id="KW-0175">Coiled coil</keyword>
<feature type="coiled-coil region" evidence="1">
    <location>
        <begin position="38"/>
        <end position="72"/>
    </location>
</feature>
<keyword evidence="2" id="KW-0812">Transmembrane</keyword>
<feature type="transmembrane region" description="Helical" evidence="2">
    <location>
        <begin position="12"/>
        <end position="32"/>
    </location>
</feature>
<keyword evidence="2" id="KW-1133">Transmembrane helix</keyword>
<dbReference type="EMBL" id="CP051180">
    <property type="protein sequence ID" value="QIZ77337.1"/>
    <property type="molecule type" value="Genomic_DNA"/>
</dbReference>
<evidence type="ECO:0000313" key="4">
    <source>
        <dbReference type="Proteomes" id="UP000501602"/>
    </source>
</evidence>
<dbReference type="RefSeq" id="WP_168660597.1">
    <property type="nucleotide sequence ID" value="NZ_CP051180.1"/>
</dbReference>
<accession>A0A6H1UE03</accession>
<gene>
    <name evidence="3" type="ORF">HER31_10870</name>
</gene>
<organism evidence="3 4">
    <name type="scientific">Ferrimonas lipolytica</name>
    <dbReference type="NCBI Taxonomy" id="2724191"/>
    <lineage>
        <taxon>Bacteria</taxon>
        <taxon>Pseudomonadati</taxon>
        <taxon>Pseudomonadota</taxon>
        <taxon>Gammaproteobacteria</taxon>
        <taxon>Alteromonadales</taxon>
        <taxon>Ferrimonadaceae</taxon>
        <taxon>Ferrimonas</taxon>
    </lineage>
</organism>
<reference evidence="3 4" key="1">
    <citation type="submission" date="2020-04" db="EMBL/GenBank/DDBJ databases">
        <title>Ferrimonas sp. S7 isolated from sea water.</title>
        <authorList>
            <person name="Bae S.S."/>
            <person name="Baek K."/>
        </authorList>
    </citation>
    <scope>NUCLEOTIDE SEQUENCE [LARGE SCALE GENOMIC DNA]</scope>
    <source>
        <strain evidence="3 4">S7</strain>
    </source>
</reference>